<accession>A0A7Y4KPE9</accession>
<comment type="caution">
    <text evidence="1">The sequence shown here is derived from an EMBL/GenBank/DDBJ whole genome shotgun (WGS) entry which is preliminary data.</text>
</comment>
<protein>
    <submittedName>
        <fullName evidence="1">Uncharacterized protein</fullName>
    </submittedName>
</protein>
<evidence type="ECO:0000313" key="2">
    <source>
        <dbReference type="Proteomes" id="UP000563426"/>
    </source>
</evidence>
<dbReference type="Proteomes" id="UP000563426">
    <property type="component" value="Unassembled WGS sequence"/>
</dbReference>
<reference evidence="1 2" key="1">
    <citation type="submission" date="2020-05" db="EMBL/GenBank/DDBJ databases">
        <authorList>
            <person name="Whitworth D."/>
        </authorList>
    </citation>
    <scope>NUCLEOTIDE SEQUENCE [LARGE SCALE GENOMIC DNA]</scope>
    <source>
        <strain evidence="1 2">AB043B</strain>
    </source>
</reference>
<dbReference type="AlphaFoldDB" id="A0A7Y4KPE9"/>
<organism evidence="1 2">
    <name type="scientific">Corallococcus exercitus</name>
    <dbReference type="NCBI Taxonomy" id="2316736"/>
    <lineage>
        <taxon>Bacteria</taxon>
        <taxon>Pseudomonadati</taxon>
        <taxon>Myxococcota</taxon>
        <taxon>Myxococcia</taxon>
        <taxon>Myxococcales</taxon>
        <taxon>Cystobacterineae</taxon>
        <taxon>Myxococcaceae</taxon>
        <taxon>Corallococcus</taxon>
    </lineage>
</organism>
<proteinExistence type="predicted"/>
<gene>
    <name evidence="1" type="ORF">HMI49_30405</name>
</gene>
<keyword evidence="2" id="KW-1185">Reference proteome</keyword>
<name>A0A7Y4KPE9_9BACT</name>
<evidence type="ECO:0000313" key="1">
    <source>
        <dbReference type="EMBL" id="NOK37517.1"/>
    </source>
</evidence>
<sequence>MRVGSRARGRLPTDAADFPLVGRLQAHLEAIYGFRCEARAEAFVVVDAEVAALLGGTGRAPEELLVLEARGDLEVALYLDPALRERMGRYAGSPLASVLEGDLDGYCQVTEGVSHFLYVAHTAHLERTVSLLELEAQAEVDKFVVCLLHRWGEGVAGWARELLPRLFDRVAYQPLLSVEERWRYEEANRLSRRFCTRLMPHVLDRRLDRLLGDLRYAYRLGAEAKLRHFAHGG</sequence>
<dbReference type="EMBL" id="JABFJV010000232">
    <property type="protein sequence ID" value="NOK37517.1"/>
    <property type="molecule type" value="Genomic_DNA"/>
</dbReference>